<evidence type="ECO:0000313" key="1">
    <source>
        <dbReference type="EMBL" id="DAG06151.1"/>
    </source>
</evidence>
<accession>A0A8S5VHT6</accession>
<protein>
    <submittedName>
        <fullName evidence="1">Hydrogenase/urease nickel incorporation protein</fullName>
    </submittedName>
</protein>
<name>A0A8S5VHT6_9CAUD</name>
<reference evidence="1" key="1">
    <citation type="journal article" date="2021" name="Proc. Natl. Acad. Sci. U.S.A.">
        <title>A Catalog of Tens of Thousands of Viruses from Human Metagenomes Reveals Hidden Associations with Chronic Diseases.</title>
        <authorList>
            <person name="Tisza M.J."/>
            <person name="Buck C.B."/>
        </authorList>
    </citation>
    <scope>NUCLEOTIDE SEQUENCE</scope>
    <source>
        <strain evidence="1">CtNxi14</strain>
    </source>
</reference>
<proteinExistence type="predicted"/>
<sequence length="118" mass="14097">MIMVCDRCGETFEYPEFSISEWTQRVENNSICRCIAKKNRKIFIYSDDPFFLCPSCMAKLNDWLKRKQERQAKWIYDHESNSIECDKCRAEYKLSPYERVSDFDYCPNCGAKMEGIKE</sequence>
<dbReference type="EMBL" id="BK016266">
    <property type="protein sequence ID" value="DAG06151.1"/>
    <property type="molecule type" value="Genomic_DNA"/>
</dbReference>
<organism evidence="1">
    <name type="scientific">Siphoviridae sp. ctNxi14</name>
    <dbReference type="NCBI Taxonomy" id="2825475"/>
    <lineage>
        <taxon>Viruses</taxon>
        <taxon>Duplodnaviria</taxon>
        <taxon>Heunggongvirae</taxon>
        <taxon>Uroviricota</taxon>
        <taxon>Caudoviricetes</taxon>
    </lineage>
</organism>